<organism evidence="1 2">
    <name type="scientific">Trichonephila clavipes</name>
    <name type="common">Golden silk orbweaver</name>
    <name type="synonym">Nephila clavipes</name>
    <dbReference type="NCBI Taxonomy" id="2585209"/>
    <lineage>
        <taxon>Eukaryota</taxon>
        <taxon>Metazoa</taxon>
        <taxon>Ecdysozoa</taxon>
        <taxon>Arthropoda</taxon>
        <taxon>Chelicerata</taxon>
        <taxon>Arachnida</taxon>
        <taxon>Araneae</taxon>
        <taxon>Araneomorphae</taxon>
        <taxon>Entelegynae</taxon>
        <taxon>Araneoidea</taxon>
        <taxon>Nephilidae</taxon>
        <taxon>Trichonephila</taxon>
    </lineage>
</organism>
<keyword evidence="2" id="KW-1185">Reference proteome</keyword>
<evidence type="ECO:0000313" key="2">
    <source>
        <dbReference type="Proteomes" id="UP000887159"/>
    </source>
</evidence>
<dbReference type="EMBL" id="BMAU01021371">
    <property type="protein sequence ID" value="GFY25490.1"/>
    <property type="molecule type" value="Genomic_DNA"/>
</dbReference>
<dbReference type="Proteomes" id="UP000887159">
    <property type="component" value="Unassembled WGS sequence"/>
</dbReference>
<comment type="caution">
    <text evidence="1">The sequence shown here is derived from an EMBL/GenBank/DDBJ whole genome shotgun (WGS) entry which is preliminary data.</text>
</comment>
<evidence type="ECO:0000313" key="1">
    <source>
        <dbReference type="EMBL" id="GFY25490.1"/>
    </source>
</evidence>
<reference evidence="1" key="1">
    <citation type="submission" date="2020-08" db="EMBL/GenBank/DDBJ databases">
        <title>Multicomponent nature underlies the extraordinary mechanical properties of spider dragline silk.</title>
        <authorList>
            <person name="Kono N."/>
            <person name="Nakamura H."/>
            <person name="Mori M."/>
            <person name="Yoshida Y."/>
            <person name="Ohtoshi R."/>
            <person name="Malay A.D."/>
            <person name="Moran D.A.P."/>
            <person name="Tomita M."/>
            <person name="Numata K."/>
            <person name="Arakawa K."/>
        </authorList>
    </citation>
    <scope>NUCLEOTIDE SEQUENCE</scope>
</reference>
<sequence length="77" mass="8649">MKNALIHYKENPREEVFHFHGQTASLKNTNTHNLTIRTKNLCKSKVERRKGASLISRGRAPSAACRDEGITPTRACS</sequence>
<gene>
    <name evidence="1" type="ORF">TNCV_2486101</name>
</gene>
<protein>
    <submittedName>
        <fullName evidence="1">Uncharacterized protein</fullName>
    </submittedName>
</protein>
<dbReference type="AlphaFoldDB" id="A0A8X6VZN5"/>
<name>A0A8X6VZN5_TRICX</name>
<accession>A0A8X6VZN5</accession>
<proteinExistence type="predicted"/>